<evidence type="ECO:0000256" key="3">
    <source>
        <dbReference type="ARBA" id="ARBA00023136"/>
    </source>
</evidence>
<comment type="caution">
    <text evidence="5">The sequence shown here is derived from an EMBL/GenBank/DDBJ whole genome shotgun (WGS) entry which is preliminary data.</text>
</comment>
<feature type="transmembrane region" description="Helical" evidence="4">
    <location>
        <begin position="29"/>
        <end position="50"/>
    </location>
</feature>
<dbReference type="EMBL" id="AUZZ01006926">
    <property type="protein sequence ID" value="EQD44459.1"/>
    <property type="molecule type" value="Genomic_DNA"/>
</dbReference>
<organism evidence="5">
    <name type="scientific">mine drainage metagenome</name>
    <dbReference type="NCBI Taxonomy" id="410659"/>
    <lineage>
        <taxon>unclassified sequences</taxon>
        <taxon>metagenomes</taxon>
        <taxon>ecological metagenomes</taxon>
    </lineage>
</organism>
<keyword evidence="3 4" id="KW-0472">Membrane</keyword>
<sequence length="89" mass="9921">MGFFAEFNTWLNAILSAYIATNTARIATILEPTVVTLAVLYVMVWGYLHLMGQIEEPFTAGIKRILVLAVVLGAALDLWLYNQVIVDTF</sequence>
<keyword evidence="1 4" id="KW-0812">Transmembrane</keyword>
<feature type="transmembrane region" description="Helical" evidence="4">
    <location>
        <begin position="62"/>
        <end position="81"/>
    </location>
</feature>
<evidence type="ECO:0000313" key="5">
    <source>
        <dbReference type="EMBL" id="EQD44459.1"/>
    </source>
</evidence>
<name>T1AUS0_9ZZZZ</name>
<reference evidence="5" key="2">
    <citation type="journal article" date="2014" name="ISME J.">
        <title>Microbial stratification in low pH oxic and suboxic macroscopic growths along an acid mine drainage.</title>
        <authorList>
            <person name="Mendez-Garcia C."/>
            <person name="Mesa V."/>
            <person name="Sprenger R.R."/>
            <person name="Richter M."/>
            <person name="Diez M.S."/>
            <person name="Solano J."/>
            <person name="Bargiela R."/>
            <person name="Golyshina O.V."/>
            <person name="Manteca A."/>
            <person name="Ramos J.L."/>
            <person name="Gallego J.R."/>
            <person name="Llorente I."/>
            <person name="Martins Dos Santos V.A."/>
            <person name="Jensen O.N."/>
            <person name="Pelaez A.I."/>
            <person name="Sanchez J."/>
            <person name="Ferrer M."/>
        </authorList>
    </citation>
    <scope>NUCLEOTIDE SEQUENCE</scope>
</reference>
<accession>T1AUS0</accession>
<dbReference type="GO" id="GO:0030255">
    <property type="term" value="P:protein secretion by the type IV secretion system"/>
    <property type="evidence" value="ECO:0007669"/>
    <property type="project" value="InterPro"/>
</dbReference>
<evidence type="ECO:0000256" key="1">
    <source>
        <dbReference type="ARBA" id="ARBA00022692"/>
    </source>
</evidence>
<keyword evidence="2 4" id="KW-1133">Transmembrane helix</keyword>
<evidence type="ECO:0000256" key="2">
    <source>
        <dbReference type="ARBA" id="ARBA00022989"/>
    </source>
</evidence>
<feature type="non-terminal residue" evidence="5">
    <location>
        <position position="89"/>
    </location>
</feature>
<dbReference type="InterPro" id="IPR007688">
    <property type="entry name" value="Conjugal_tfr_TrbL/VirB6"/>
</dbReference>
<protein>
    <submittedName>
        <fullName evidence="5">TrbL/VirB6 plasmid conjugal transfer protein</fullName>
    </submittedName>
</protein>
<gene>
    <name evidence="5" type="ORF">B2A_09592</name>
</gene>
<dbReference type="Pfam" id="PF04610">
    <property type="entry name" value="TrbL"/>
    <property type="match status" value="1"/>
</dbReference>
<proteinExistence type="predicted"/>
<evidence type="ECO:0000256" key="4">
    <source>
        <dbReference type="SAM" id="Phobius"/>
    </source>
</evidence>
<dbReference type="AlphaFoldDB" id="T1AUS0"/>
<reference evidence="5" key="1">
    <citation type="submission" date="2013-08" db="EMBL/GenBank/DDBJ databases">
        <authorList>
            <person name="Mendez C."/>
            <person name="Richter M."/>
            <person name="Ferrer M."/>
            <person name="Sanchez J."/>
        </authorList>
    </citation>
    <scope>NUCLEOTIDE SEQUENCE</scope>
</reference>